<name>A0A6P8CYV3_PUNGR</name>
<keyword evidence="4 7" id="KW-0378">Hydrolase</keyword>
<keyword evidence="5 7" id="KW-0326">Glycosidase</keyword>
<dbReference type="Proteomes" id="UP000515151">
    <property type="component" value="Chromosome 3"/>
</dbReference>
<reference evidence="8" key="1">
    <citation type="journal article" date="2020" name="Plant Biotechnol. J.">
        <title>The pomegranate (Punica granatum L.) draft genome dissects genetic divergence between soft- and hard-seeded cultivars.</title>
        <authorList>
            <person name="Luo X."/>
            <person name="Li H."/>
            <person name="Wu Z."/>
            <person name="Yao W."/>
            <person name="Zhao P."/>
            <person name="Cao D."/>
            <person name="Yu H."/>
            <person name="Li K."/>
            <person name="Poudel K."/>
            <person name="Zhao D."/>
            <person name="Zhang F."/>
            <person name="Xia X."/>
            <person name="Chen L."/>
            <person name="Wang Q."/>
            <person name="Jing D."/>
            <person name="Cao S."/>
        </authorList>
    </citation>
    <scope>NUCLEOTIDE SEQUENCE [LARGE SCALE GENOMIC DNA]</scope>
    <source>
        <strain evidence="8">cv. Tunisia</strain>
    </source>
</reference>
<evidence type="ECO:0000256" key="7">
    <source>
        <dbReference type="RuleBase" id="RU004336"/>
    </source>
</evidence>
<dbReference type="Gene3D" id="3.20.20.80">
    <property type="entry name" value="Glycosidases"/>
    <property type="match status" value="2"/>
</dbReference>
<dbReference type="GO" id="GO:0042973">
    <property type="term" value="F:glucan endo-1,3-beta-D-glucosidase activity"/>
    <property type="evidence" value="ECO:0007669"/>
    <property type="project" value="UniProtKB-EC"/>
</dbReference>
<dbReference type="PANTHER" id="PTHR32227">
    <property type="entry name" value="GLUCAN ENDO-1,3-BETA-GLUCOSIDASE BG1-RELATED-RELATED"/>
    <property type="match status" value="1"/>
</dbReference>
<keyword evidence="8" id="KW-1185">Reference proteome</keyword>
<dbReference type="GeneID" id="116200589"/>
<gene>
    <name evidence="9" type="primary">LOC116200589</name>
</gene>
<evidence type="ECO:0000256" key="4">
    <source>
        <dbReference type="ARBA" id="ARBA00022801"/>
    </source>
</evidence>
<evidence type="ECO:0000313" key="9">
    <source>
        <dbReference type="RefSeq" id="XP_031387284.1"/>
    </source>
</evidence>
<comment type="similarity">
    <text evidence="2 6">Belongs to the glycosyl hydrolase 17 family.</text>
</comment>
<dbReference type="RefSeq" id="XP_031387284.1">
    <property type="nucleotide sequence ID" value="XM_031531424.1"/>
</dbReference>
<dbReference type="SUPFAM" id="SSF51445">
    <property type="entry name" value="(Trans)glycosidases"/>
    <property type="match status" value="2"/>
</dbReference>
<proteinExistence type="inferred from homology"/>
<dbReference type="EC" id="3.2.1.39" evidence="3"/>
<evidence type="ECO:0000256" key="2">
    <source>
        <dbReference type="ARBA" id="ARBA00008773"/>
    </source>
</evidence>
<accession>A0A6P8CYV3</accession>
<dbReference type="PROSITE" id="PS00587">
    <property type="entry name" value="GLYCOSYL_HYDROL_F17"/>
    <property type="match status" value="1"/>
</dbReference>
<evidence type="ECO:0000256" key="3">
    <source>
        <dbReference type="ARBA" id="ARBA00012780"/>
    </source>
</evidence>
<dbReference type="InterPro" id="IPR000490">
    <property type="entry name" value="Glyco_hydro_17"/>
</dbReference>
<comment type="catalytic activity">
    <reaction evidence="1">
        <text>Hydrolysis of (1-&gt;3)-beta-D-glucosidic linkages in (1-&gt;3)-beta-D-glucans.</text>
        <dbReference type="EC" id="3.2.1.39"/>
    </reaction>
</comment>
<sequence>MRRLMCSHFRWRRNGFQGWRWWWWRQVGGGDAAGTDNALVYNGNIVRQVAGNFGTPKRPRAGLKVFLLGLFDENEKGEPEYERHFGIFRADGAEAYDLIFGKYREEAWQCFLLCLSRICQETASTKQFRCLFSSVLAVAAQIGICYGQVANNLPPPSIAVKILKDNKIPNVRLFNTEPTTLASFSGSGINLTIGVRNEDLHDLASGNTGTSLRWLQSNIFQHVPPEQVQYIAVGNEVFLKDPYYTPYVVPAILNLFQALGVLGLSGNIKLSSPLAASVLLDTYPPSSARFDPDLLSYVKPLLQFLHDTGSPFMVNVYPYISYTNNAKFISLDYALFRGGSALRDGDLTYTNLFDASIDAFSFAMEKEGFPGLEMVVAETGWPTGGGDAAGTYNALVYNGNLVRRVVDNVGTPKRPGTGLKVFLFGLFDEDEKDGPEYERHFGIFRADGAKAYDLIFW</sequence>
<evidence type="ECO:0000256" key="5">
    <source>
        <dbReference type="ARBA" id="ARBA00023295"/>
    </source>
</evidence>
<evidence type="ECO:0000256" key="1">
    <source>
        <dbReference type="ARBA" id="ARBA00000382"/>
    </source>
</evidence>
<dbReference type="InterPro" id="IPR017853">
    <property type="entry name" value="GH"/>
</dbReference>
<protein>
    <recommendedName>
        <fullName evidence="3">glucan endo-1,3-beta-D-glucosidase</fullName>
        <ecNumber evidence="3">3.2.1.39</ecNumber>
    </recommendedName>
</protein>
<dbReference type="FunFam" id="3.20.20.80:FF:000010">
    <property type="entry name" value="glucan endo-1,3-beta-glucosidase, basic"/>
    <property type="match status" value="1"/>
</dbReference>
<dbReference type="InterPro" id="IPR044965">
    <property type="entry name" value="Glyco_hydro_17_plant"/>
</dbReference>
<dbReference type="OrthoDB" id="941679at2759"/>
<evidence type="ECO:0000313" key="8">
    <source>
        <dbReference type="Proteomes" id="UP000515151"/>
    </source>
</evidence>
<evidence type="ECO:0000256" key="6">
    <source>
        <dbReference type="RuleBase" id="RU004335"/>
    </source>
</evidence>
<reference evidence="9" key="2">
    <citation type="submission" date="2025-08" db="UniProtKB">
        <authorList>
            <consortium name="RefSeq"/>
        </authorList>
    </citation>
    <scope>IDENTIFICATION</scope>
    <source>
        <tissue evidence="9">Leaf</tissue>
    </source>
</reference>
<dbReference type="AlphaFoldDB" id="A0A6P8CYV3"/>
<dbReference type="Pfam" id="PF00332">
    <property type="entry name" value="Glyco_hydro_17"/>
    <property type="match status" value="2"/>
</dbReference>
<organism evidence="8 9">
    <name type="scientific">Punica granatum</name>
    <name type="common">Pomegranate</name>
    <dbReference type="NCBI Taxonomy" id="22663"/>
    <lineage>
        <taxon>Eukaryota</taxon>
        <taxon>Viridiplantae</taxon>
        <taxon>Streptophyta</taxon>
        <taxon>Embryophyta</taxon>
        <taxon>Tracheophyta</taxon>
        <taxon>Spermatophyta</taxon>
        <taxon>Magnoliopsida</taxon>
        <taxon>eudicotyledons</taxon>
        <taxon>Gunneridae</taxon>
        <taxon>Pentapetalae</taxon>
        <taxon>rosids</taxon>
        <taxon>malvids</taxon>
        <taxon>Myrtales</taxon>
        <taxon>Lythraceae</taxon>
        <taxon>Punica</taxon>
    </lineage>
</organism>
<dbReference type="GO" id="GO:0005975">
    <property type="term" value="P:carbohydrate metabolic process"/>
    <property type="evidence" value="ECO:0007669"/>
    <property type="project" value="InterPro"/>
</dbReference>